<keyword evidence="1" id="KW-0732">Signal</keyword>
<accession>A0A449A4C4</accession>
<feature type="signal peptide" evidence="1">
    <location>
        <begin position="1"/>
        <end position="19"/>
    </location>
</feature>
<name>A0A449A4C4_9BACT</name>
<dbReference type="Proteomes" id="UP000289440">
    <property type="component" value="Chromosome"/>
</dbReference>
<gene>
    <name evidence="2" type="ORF">NCTC10166_00032</name>
</gene>
<dbReference type="KEGG" id="mnu:NCTC10166_00032"/>
<dbReference type="PROSITE" id="PS51257">
    <property type="entry name" value="PROKAR_LIPOPROTEIN"/>
    <property type="match status" value="1"/>
</dbReference>
<feature type="chain" id="PRO_5019308740" description="Lipoprotein" evidence="1">
    <location>
        <begin position="20"/>
        <end position="32"/>
    </location>
</feature>
<evidence type="ECO:0008006" key="4">
    <source>
        <dbReference type="Google" id="ProtNLM"/>
    </source>
</evidence>
<evidence type="ECO:0000313" key="3">
    <source>
        <dbReference type="Proteomes" id="UP000289440"/>
    </source>
</evidence>
<keyword evidence="3" id="KW-1185">Reference proteome</keyword>
<dbReference type="EMBL" id="LR214951">
    <property type="protein sequence ID" value="VEU59078.1"/>
    <property type="molecule type" value="Genomic_DNA"/>
</dbReference>
<organism evidence="2 3">
    <name type="scientific">Mesomycoplasma neurolyticum</name>
    <dbReference type="NCBI Taxonomy" id="2120"/>
    <lineage>
        <taxon>Bacteria</taxon>
        <taxon>Bacillati</taxon>
        <taxon>Mycoplasmatota</taxon>
        <taxon>Mycoplasmoidales</taxon>
        <taxon>Metamycoplasmataceae</taxon>
        <taxon>Mesomycoplasma</taxon>
    </lineage>
</organism>
<sequence>MKKAKLFLLTPLVALPAFAFVACGKTWAANNR</sequence>
<dbReference type="AlphaFoldDB" id="A0A449A4C4"/>
<evidence type="ECO:0000256" key="1">
    <source>
        <dbReference type="SAM" id="SignalP"/>
    </source>
</evidence>
<proteinExistence type="predicted"/>
<evidence type="ECO:0000313" key="2">
    <source>
        <dbReference type="EMBL" id="VEU59078.1"/>
    </source>
</evidence>
<reference evidence="2 3" key="1">
    <citation type="submission" date="2019-01" db="EMBL/GenBank/DDBJ databases">
        <authorList>
            <consortium name="Pathogen Informatics"/>
        </authorList>
    </citation>
    <scope>NUCLEOTIDE SEQUENCE [LARGE SCALE GENOMIC DNA]</scope>
    <source>
        <strain evidence="2 3">NCTC10166</strain>
    </source>
</reference>
<protein>
    <recommendedName>
        <fullName evidence="4">Lipoprotein</fullName>
    </recommendedName>
</protein>